<name>A0A239PK38_9PROT</name>
<dbReference type="AlphaFoldDB" id="A0A239PK38"/>
<evidence type="ECO:0000256" key="2">
    <source>
        <dbReference type="SAM" id="SignalP"/>
    </source>
</evidence>
<dbReference type="Proteomes" id="UP000198346">
    <property type="component" value="Unassembled WGS sequence"/>
</dbReference>
<dbReference type="Gene3D" id="1.25.40.10">
    <property type="entry name" value="Tetratricopeptide repeat domain"/>
    <property type="match status" value="3"/>
</dbReference>
<dbReference type="RefSeq" id="WP_159462381.1">
    <property type="nucleotide sequence ID" value="NZ_FZQA01000001.1"/>
</dbReference>
<dbReference type="EMBL" id="FZQA01000001">
    <property type="protein sequence ID" value="SNT67945.1"/>
    <property type="molecule type" value="Genomic_DNA"/>
</dbReference>
<accession>A0A239PK38</accession>
<protein>
    <submittedName>
        <fullName evidence="4">Sel1 repeat-containing protein</fullName>
    </submittedName>
</protein>
<evidence type="ECO:0000256" key="1">
    <source>
        <dbReference type="SAM" id="Coils"/>
    </source>
</evidence>
<keyword evidence="2" id="KW-0732">Signal</keyword>
<dbReference type="OrthoDB" id="5321503at2"/>
<dbReference type="Pfam" id="PF08238">
    <property type="entry name" value="Sel1"/>
    <property type="match status" value="4"/>
</dbReference>
<dbReference type="Gene3D" id="1.10.101.10">
    <property type="entry name" value="PGBD-like superfamily/PGBD"/>
    <property type="match status" value="1"/>
</dbReference>
<dbReference type="InterPro" id="IPR011990">
    <property type="entry name" value="TPR-like_helical_dom_sf"/>
</dbReference>
<proteinExistence type="predicted"/>
<reference evidence="4 5" key="1">
    <citation type="submission" date="2017-07" db="EMBL/GenBank/DDBJ databases">
        <authorList>
            <person name="Sun Z.S."/>
            <person name="Albrecht U."/>
            <person name="Echele G."/>
            <person name="Lee C.C."/>
        </authorList>
    </citation>
    <scope>NUCLEOTIDE SEQUENCE [LARGE SCALE GENOMIC DNA]</scope>
    <source>
        <strain evidence="4 5">CGMCC 1.12710</strain>
    </source>
</reference>
<dbReference type="PANTHER" id="PTHR11102:SF160">
    <property type="entry name" value="ERAD-ASSOCIATED E3 UBIQUITIN-PROTEIN LIGASE COMPONENT HRD3"/>
    <property type="match status" value="1"/>
</dbReference>
<gene>
    <name evidence="4" type="ORF">SAMN06297382_0440</name>
</gene>
<feature type="domain" description="Peptidoglycan binding-like" evidence="3">
    <location>
        <begin position="266"/>
        <end position="301"/>
    </location>
</feature>
<dbReference type="SUPFAM" id="SSF47090">
    <property type="entry name" value="PGBD-like"/>
    <property type="match status" value="1"/>
</dbReference>
<sequence>MRKHDVMVIGGARRMLAGAATALALAFAWAGPALASYDAGLKAYQNGQYQQAIDIWTRFALAGDVRSKHVLGEIYSGKVLEGAPDAAAPLETIPVDNVEALKWYTLAAYHDFTAYQRPTAEEVNARILAEHRLPEIRGRMSTADVRKAEKLVAETFERGSPYDLYRLGEMYQRGAGVAKDNVRALTMYALAKARGVGEASIAYEELEKLMTKKEVENATKAAAEWQPPLPAEHVGKTPQQEELERLRKELEELKLEEALEAVSDIDVELIQRALRALGFYYGSIDNKMGPQTRAAIRRFQYSRVARDTQMSEEEKEAVRTGVLSARQTVELFAEAAKADHPMSQYVYGVMHVRGIGVEQNGKQAVDWLNKAAGADLAIAHYALGVIYRDGTTGLNEVEPNKALAARHFARSFALGYKPAGDALKLLEFEAPRNVE</sequence>
<dbReference type="SUPFAM" id="SSF81901">
    <property type="entry name" value="HCP-like"/>
    <property type="match status" value="2"/>
</dbReference>
<feature type="signal peptide" evidence="2">
    <location>
        <begin position="1"/>
        <end position="35"/>
    </location>
</feature>
<dbReference type="InterPro" id="IPR050767">
    <property type="entry name" value="Sel1_AlgK"/>
</dbReference>
<keyword evidence="5" id="KW-1185">Reference proteome</keyword>
<evidence type="ECO:0000259" key="3">
    <source>
        <dbReference type="Pfam" id="PF01471"/>
    </source>
</evidence>
<keyword evidence="1" id="KW-0175">Coiled coil</keyword>
<feature type="coiled-coil region" evidence="1">
    <location>
        <begin position="236"/>
        <end position="263"/>
    </location>
</feature>
<dbReference type="PANTHER" id="PTHR11102">
    <property type="entry name" value="SEL-1-LIKE PROTEIN"/>
    <property type="match status" value="1"/>
</dbReference>
<dbReference type="InterPro" id="IPR006597">
    <property type="entry name" value="Sel1-like"/>
</dbReference>
<evidence type="ECO:0000313" key="4">
    <source>
        <dbReference type="EMBL" id="SNT67945.1"/>
    </source>
</evidence>
<dbReference type="InterPro" id="IPR036365">
    <property type="entry name" value="PGBD-like_sf"/>
</dbReference>
<dbReference type="SMART" id="SM00671">
    <property type="entry name" value="SEL1"/>
    <property type="match status" value="3"/>
</dbReference>
<dbReference type="InterPro" id="IPR036366">
    <property type="entry name" value="PGBDSf"/>
</dbReference>
<feature type="chain" id="PRO_5013122617" evidence="2">
    <location>
        <begin position="36"/>
        <end position="435"/>
    </location>
</feature>
<organism evidence="4 5">
    <name type="scientific">Amphiplicatus metriothermophilus</name>
    <dbReference type="NCBI Taxonomy" id="1519374"/>
    <lineage>
        <taxon>Bacteria</taxon>
        <taxon>Pseudomonadati</taxon>
        <taxon>Pseudomonadota</taxon>
        <taxon>Alphaproteobacteria</taxon>
        <taxon>Parvularculales</taxon>
        <taxon>Parvularculaceae</taxon>
        <taxon>Amphiplicatus</taxon>
    </lineage>
</organism>
<evidence type="ECO:0000313" key="5">
    <source>
        <dbReference type="Proteomes" id="UP000198346"/>
    </source>
</evidence>
<dbReference type="InterPro" id="IPR002477">
    <property type="entry name" value="Peptidoglycan-bd-like"/>
</dbReference>
<dbReference type="Pfam" id="PF01471">
    <property type="entry name" value="PG_binding_1"/>
    <property type="match status" value="1"/>
</dbReference>